<dbReference type="EnsemblPlants" id="PGSC0003DMT400077700">
    <property type="protein sequence ID" value="PGSC0003DMT400077700"/>
    <property type="gene ID" value="PGSC0003DMG401030227"/>
</dbReference>
<dbReference type="ExpressionAtlas" id="M1CYS4">
    <property type="expression patterns" value="baseline"/>
</dbReference>
<dbReference type="Proteomes" id="UP000011115">
    <property type="component" value="Unassembled WGS sequence"/>
</dbReference>
<accession>M1CYS4</accession>
<reference evidence="2" key="1">
    <citation type="journal article" date="2011" name="Nature">
        <title>Genome sequence and analysis of the tuber crop potato.</title>
        <authorList>
            <consortium name="The Potato Genome Sequencing Consortium"/>
        </authorList>
    </citation>
    <scope>NUCLEOTIDE SEQUENCE [LARGE SCALE GENOMIC DNA]</scope>
    <source>
        <strain evidence="2">cv. DM1-3 516 R44</strain>
    </source>
</reference>
<protein>
    <submittedName>
        <fullName evidence="1">Uncharacterized protein</fullName>
    </submittedName>
</protein>
<reference evidence="1" key="2">
    <citation type="submission" date="2015-06" db="UniProtKB">
        <authorList>
            <consortium name="EnsemblPlants"/>
        </authorList>
    </citation>
    <scope>IDENTIFICATION</scope>
    <source>
        <strain evidence="1">DM1-3 516 R44</strain>
    </source>
</reference>
<evidence type="ECO:0000313" key="1">
    <source>
        <dbReference type="EnsemblPlants" id="PGSC0003DMT400077700"/>
    </source>
</evidence>
<proteinExistence type="predicted"/>
<keyword evidence="2" id="KW-1185">Reference proteome</keyword>
<dbReference type="HOGENOM" id="CLU_2872085_0_0_1"/>
<dbReference type="Gramene" id="PGSC0003DMT400077700">
    <property type="protein sequence ID" value="PGSC0003DMT400077700"/>
    <property type="gene ID" value="PGSC0003DMG401030227"/>
</dbReference>
<sequence>MTPVLEIELHDASRDKQLLQSQQLPKTAIHRGVDSCSIQKIHCLCLKLRVMTKTKVFFQLLILS</sequence>
<evidence type="ECO:0000313" key="2">
    <source>
        <dbReference type="Proteomes" id="UP000011115"/>
    </source>
</evidence>
<name>M1CYS4_SOLTU</name>
<organism evidence="1 2">
    <name type="scientific">Solanum tuberosum</name>
    <name type="common">Potato</name>
    <dbReference type="NCBI Taxonomy" id="4113"/>
    <lineage>
        <taxon>Eukaryota</taxon>
        <taxon>Viridiplantae</taxon>
        <taxon>Streptophyta</taxon>
        <taxon>Embryophyta</taxon>
        <taxon>Tracheophyta</taxon>
        <taxon>Spermatophyta</taxon>
        <taxon>Magnoliopsida</taxon>
        <taxon>eudicotyledons</taxon>
        <taxon>Gunneridae</taxon>
        <taxon>Pentapetalae</taxon>
        <taxon>asterids</taxon>
        <taxon>lamiids</taxon>
        <taxon>Solanales</taxon>
        <taxon>Solanaceae</taxon>
        <taxon>Solanoideae</taxon>
        <taxon>Solaneae</taxon>
        <taxon>Solanum</taxon>
    </lineage>
</organism>
<dbReference type="AlphaFoldDB" id="M1CYS4"/>